<evidence type="ECO:0000313" key="2">
    <source>
        <dbReference type="Proteomes" id="UP000253273"/>
    </source>
</evidence>
<protein>
    <submittedName>
        <fullName evidence="1">Uncharacterized protein</fullName>
    </submittedName>
</protein>
<dbReference type="KEGG" id="haj:DU500_09080"/>
<organism evidence="1 2">
    <name type="scientific">Haloplanus rubicundus</name>
    <dbReference type="NCBI Taxonomy" id="1547898"/>
    <lineage>
        <taxon>Archaea</taxon>
        <taxon>Methanobacteriati</taxon>
        <taxon>Methanobacteriota</taxon>
        <taxon>Stenosarchaea group</taxon>
        <taxon>Halobacteria</taxon>
        <taxon>Halobacteriales</taxon>
        <taxon>Haloferacaceae</taxon>
        <taxon>Haloplanus</taxon>
    </lineage>
</organism>
<dbReference type="AlphaFoldDB" id="A0A345E2Z4"/>
<keyword evidence="2" id="KW-1185">Reference proteome</keyword>
<dbReference type="EMBL" id="CP031150">
    <property type="protein sequence ID" value="AXG06566.1"/>
    <property type="molecule type" value="Genomic_DNA"/>
</dbReference>
<proteinExistence type="predicted"/>
<gene>
    <name evidence="1" type="ORF">DU500_09080</name>
</gene>
<reference evidence="1 2" key="1">
    <citation type="submission" date="2018-07" db="EMBL/GenBank/DDBJ databases">
        <title>Genome sequences of Haloplanus sp. CBA1113.</title>
        <authorList>
            <person name="Kim Y.B."/>
            <person name="Roh S.W."/>
        </authorList>
    </citation>
    <scope>NUCLEOTIDE SEQUENCE [LARGE SCALE GENOMIC DNA]</scope>
    <source>
        <strain evidence="1 2">CBA1113</strain>
    </source>
</reference>
<accession>A0A345E2Z4</accession>
<evidence type="ECO:0000313" key="1">
    <source>
        <dbReference type="EMBL" id="AXG06566.1"/>
    </source>
</evidence>
<name>A0A345E2Z4_9EURY</name>
<sequence length="65" mass="7389">MHSESAITTRLTGLIQFECHLNLNSVIGNDRAFRPSIWLKGDDAVVLKQMDIIVHFFRIAINHPS</sequence>
<dbReference type="Proteomes" id="UP000253273">
    <property type="component" value="Chromosome"/>
</dbReference>